<comment type="caution">
    <text evidence="1">The sequence shown here is derived from an EMBL/GenBank/DDBJ whole genome shotgun (WGS) entry which is preliminary data.</text>
</comment>
<dbReference type="GO" id="GO:0050660">
    <property type="term" value="F:flavin adenine dinucleotide binding"/>
    <property type="evidence" value="ECO:0007669"/>
    <property type="project" value="InterPro"/>
</dbReference>
<dbReference type="GO" id="GO:0003995">
    <property type="term" value="F:acyl-CoA dehydrogenase activity"/>
    <property type="evidence" value="ECO:0007669"/>
    <property type="project" value="TreeGrafter"/>
</dbReference>
<name>A0A4U0SGU4_9ACTN</name>
<proteinExistence type="predicted"/>
<organism evidence="1 2">
    <name type="scientific">Actinacidiphila oryziradicis</name>
    <dbReference type="NCBI Taxonomy" id="2571141"/>
    <lineage>
        <taxon>Bacteria</taxon>
        <taxon>Bacillati</taxon>
        <taxon>Actinomycetota</taxon>
        <taxon>Actinomycetes</taxon>
        <taxon>Kitasatosporales</taxon>
        <taxon>Streptomycetaceae</taxon>
        <taxon>Actinacidiphila</taxon>
    </lineage>
</organism>
<dbReference type="PANTHER" id="PTHR43884:SF12">
    <property type="entry name" value="ISOVALERYL-COA DEHYDROGENASE, MITOCHONDRIAL-RELATED"/>
    <property type="match status" value="1"/>
</dbReference>
<evidence type="ECO:0000313" key="1">
    <source>
        <dbReference type="EMBL" id="TJZ99474.1"/>
    </source>
</evidence>
<dbReference type="InterPro" id="IPR037069">
    <property type="entry name" value="AcylCoA_DH/ox_N_sf"/>
</dbReference>
<reference evidence="1 2" key="1">
    <citation type="submission" date="2019-04" db="EMBL/GenBank/DDBJ databases">
        <title>Streptomyces oryziradicis sp. nov., a novel actinomycete isolated from rhizosphere soil of rice (Oryza sativa L.).</title>
        <authorList>
            <person name="Li C."/>
        </authorList>
    </citation>
    <scope>NUCLEOTIDE SEQUENCE [LARGE SCALE GENOMIC DNA]</scope>
    <source>
        <strain evidence="1 2">NEAU-C40</strain>
    </source>
</reference>
<dbReference type="Proteomes" id="UP000305778">
    <property type="component" value="Unassembled WGS sequence"/>
</dbReference>
<dbReference type="Gene3D" id="1.20.140.10">
    <property type="entry name" value="Butyryl-CoA Dehydrogenase, subunit A, domain 3"/>
    <property type="match status" value="1"/>
</dbReference>
<protein>
    <submittedName>
        <fullName evidence="1">Acyl-CoA dehydrogenase</fullName>
    </submittedName>
</protein>
<dbReference type="InterPro" id="IPR036250">
    <property type="entry name" value="AcylCo_DH-like_C"/>
</dbReference>
<dbReference type="SUPFAM" id="SSF47203">
    <property type="entry name" value="Acyl-CoA dehydrogenase C-terminal domain-like"/>
    <property type="match status" value="1"/>
</dbReference>
<dbReference type="EMBL" id="SUMC01000105">
    <property type="protein sequence ID" value="TJZ99474.1"/>
    <property type="molecule type" value="Genomic_DNA"/>
</dbReference>
<dbReference type="PANTHER" id="PTHR43884">
    <property type="entry name" value="ACYL-COA DEHYDROGENASE"/>
    <property type="match status" value="1"/>
</dbReference>
<dbReference type="SUPFAM" id="SSF56645">
    <property type="entry name" value="Acyl-CoA dehydrogenase NM domain-like"/>
    <property type="match status" value="1"/>
</dbReference>
<accession>A0A4U0SGU4</accession>
<keyword evidence="2" id="KW-1185">Reference proteome</keyword>
<dbReference type="RefSeq" id="WP_136729938.1">
    <property type="nucleotide sequence ID" value="NZ_SUMC01000105.1"/>
</dbReference>
<dbReference type="Gene3D" id="1.10.540.10">
    <property type="entry name" value="Acyl-CoA dehydrogenase/oxidase, N-terminal domain"/>
    <property type="match status" value="1"/>
</dbReference>
<dbReference type="InterPro" id="IPR009100">
    <property type="entry name" value="AcylCoA_DH/oxidase_NM_dom_sf"/>
</dbReference>
<dbReference type="AlphaFoldDB" id="A0A4U0SGU4"/>
<evidence type="ECO:0000313" key="2">
    <source>
        <dbReference type="Proteomes" id="UP000305778"/>
    </source>
</evidence>
<gene>
    <name evidence="1" type="ORF">FCI23_45675</name>
</gene>
<dbReference type="InterPro" id="IPR046373">
    <property type="entry name" value="Acyl-CoA_Oxase/DH_mid-dom_sf"/>
</dbReference>
<dbReference type="OrthoDB" id="3258691at2"/>
<dbReference type="Gene3D" id="2.40.110.10">
    <property type="entry name" value="Butyryl-CoA Dehydrogenase, subunit A, domain 2"/>
    <property type="match status" value="1"/>
</dbReference>
<sequence length="361" mass="37773">MSAGHTAAEVRGPAPGAPAVLEPLREEFFRNAAQVDCGERDTRPGLRLLGEHDVLALGAPGNRDGHLPEAVRLIEEIAASCMSSAFSLWAQRMVIEFLELAAHSAAAREVLPGLRSGELVGCTAMASALRDVSGIEEVPVRARRVDGGLVLDGPIRWASNLFPGAVVVLPVHLGGEDRAVVCLRTTDAGVRVHDAPTLMALGATASSAVTLSGVRVPSGNVLTEDLPGFVQRFRPTFLLLQTALCSGLAGQSLRGVTPRLGGLNAVFADDAAALEARHASVRGRLLTYAAAPSTASVAELLRLRLDGAHVAGEATRLEVTVCGGAGYLAGSPANRRLREAAFLPVQSPTEGQLRWELSKYA</sequence>